<protein>
    <submittedName>
        <fullName evidence="2">Uncharacterized protein</fullName>
    </submittedName>
</protein>
<evidence type="ECO:0000313" key="3">
    <source>
        <dbReference type="EMBL" id="AWW09484.1"/>
    </source>
</evidence>
<dbReference type="EMBL" id="MG999856">
    <property type="protein sequence ID" value="AWW09484.1"/>
    <property type="molecule type" value="Genomic_DNA"/>
</dbReference>
<evidence type="ECO:0000313" key="2">
    <source>
        <dbReference type="EMBL" id="AWW08001.1"/>
    </source>
</evidence>
<name>A0A2Z4GZU7_HHV1</name>
<feature type="region of interest" description="Disordered" evidence="1">
    <location>
        <begin position="49"/>
        <end position="82"/>
    </location>
</feature>
<accession>A0A2Z4GZU7</accession>
<sequence length="82" mass="8977">MTRLKSGMNSCNGYTGMRCTSAPPMVTLSEPPRCRKVLLMHTASLKPSVTTRYRRARSGSRPRRSHSASPVVSCLRSPGRGV</sequence>
<organismHost>
    <name type="scientific">Homo sapiens</name>
    <name type="common">Human</name>
    <dbReference type="NCBI Taxonomy" id="9606"/>
</organismHost>
<evidence type="ECO:0000256" key="1">
    <source>
        <dbReference type="SAM" id="MobiDB-lite"/>
    </source>
</evidence>
<reference evidence="2" key="1">
    <citation type="journal article" date="2018" name="MSphere">
        <title>Ultrasensitive Capture of Human Herpes Simplex Virus Genomes Directly from Clinical Samples Reveals Extraordinarily Limited Evolution in Cell Culture.</title>
        <authorList>
            <person name="Greninger A.L."/>
            <person name="Roychoudhury P."/>
            <person name="Xie H."/>
            <person name="Casto A."/>
            <person name="Cent A."/>
            <person name="Pepper G."/>
            <person name="Koelle D.M."/>
            <person name="Huang M.L."/>
            <person name="Wald A."/>
            <person name="Johnston C."/>
            <person name="Jerome K.R."/>
        </authorList>
    </citation>
    <scope>NUCLEOTIDE SEQUENCE</scope>
    <source>
        <strain evidence="2">2006-57630</strain>
        <strain evidence="3">2011-16318</strain>
    </source>
</reference>
<proteinExistence type="predicted"/>
<feature type="compositionally biased region" description="Basic residues" evidence="1">
    <location>
        <begin position="52"/>
        <end position="66"/>
    </location>
</feature>
<dbReference type="EMBL" id="MG999840">
    <property type="protein sequence ID" value="AWW08001.1"/>
    <property type="molecule type" value="Genomic_DNA"/>
</dbReference>
<organism evidence="2">
    <name type="scientific">Human herpesvirus 1</name>
    <name type="common">HHV-1</name>
    <name type="synonym">Human herpes simplex virus 1</name>
    <dbReference type="NCBI Taxonomy" id="10298"/>
    <lineage>
        <taxon>Viruses</taxon>
        <taxon>Duplodnaviria</taxon>
        <taxon>Heunggongvirae</taxon>
        <taxon>Peploviricota</taxon>
        <taxon>Herviviricetes</taxon>
        <taxon>Herpesvirales</taxon>
        <taxon>Orthoherpesviridae</taxon>
        <taxon>Alphaherpesvirinae</taxon>
        <taxon>Simplexvirus</taxon>
        <taxon>Simplexvirus humanalpha1</taxon>
    </lineage>
</organism>